<keyword evidence="3" id="KW-1185">Reference proteome</keyword>
<accession>A0A5N6M2G7</accession>
<evidence type="ECO:0000256" key="1">
    <source>
        <dbReference type="SAM" id="MobiDB-lite"/>
    </source>
</evidence>
<feature type="region of interest" description="Disordered" evidence="1">
    <location>
        <begin position="117"/>
        <end position="139"/>
    </location>
</feature>
<name>A0A5N6M2G7_9ASTR</name>
<dbReference type="Proteomes" id="UP000326396">
    <property type="component" value="Linkage Group LG7"/>
</dbReference>
<dbReference type="AlphaFoldDB" id="A0A5N6M2G7"/>
<dbReference type="OrthoDB" id="1741523at2759"/>
<dbReference type="EMBL" id="SZYD01000017">
    <property type="protein sequence ID" value="KAD3067931.1"/>
    <property type="molecule type" value="Genomic_DNA"/>
</dbReference>
<evidence type="ECO:0000313" key="3">
    <source>
        <dbReference type="Proteomes" id="UP000326396"/>
    </source>
</evidence>
<evidence type="ECO:0000313" key="2">
    <source>
        <dbReference type="EMBL" id="KAD3067931.1"/>
    </source>
</evidence>
<organism evidence="2 3">
    <name type="scientific">Mikania micrantha</name>
    <name type="common">bitter vine</name>
    <dbReference type="NCBI Taxonomy" id="192012"/>
    <lineage>
        <taxon>Eukaryota</taxon>
        <taxon>Viridiplantae</taxon>
        <taxon>Streptophyta</taxon>
        <taxon>Embryophyta</taxon>
        <taxon>Tracheophyta</taxon>
        <taxon>Spermatophyta</taxon>
        <taxon>Magnoliopsida</taxon>
        <taxon>eudicotyledons</taxon>
        <taxon>Gunneridae</taxon>
        <taxon>Pentapetalae</taxon>
        <taxon>asterids</taxon>
        <taxon>campanulids</taxon>
        <taxon>Asterales</taxon>
        <taxon>Asteraceae</taxon>
        <taxon>Asteroideae</taxon>
        <taxon>Heliantheae alliance</taxon>
        <taxon>Eupatorieae</taxon>
        <taxon>Mikania</taxon>
    </lineage>
</organism>
<gene>
    <name evidence="2" type="ORF">E3N88_35811</name>
</gene>
<proteinExistence type="predicted"/>
<protein>
    <submittedName>
        <fullName evidence="2">Uncharacterized protein</fullName>
    </submittedName>
</protein>
<comment type="caution">
    <text evidence="2">The sequence shown here is derived from an EMBL/GenBank/DDBJ whole genome shotgun (WGS) entry which is preliminary data.</text>
</comment>
<reference evidence="2 3" key="1">
    <citation type="submission" date="2019-05" db="EMBL/GenBank/DDBJ databases">
        <title>Mikania micrantha, genome provides insights into the molecular mechanism of rapid growth.</title>
        <authorList>
            <person name="Liu B."/>
        </authorList>
    </citation>
    <scope>NUCLEOTIDE SEQUENCE [LARGE SCALE GENOMIC DNA]</scope>
    <source>
        <strain evidence="2">NLD-2019</strain>
        <tissue evidence="2">Leaf</tissue>
    </source>
</reference>
<sequence length="161" mass="18354">MIIYVDDHPYWIHDFFVDTLLAQRVILKIKIYRYNLAPNYVRRFTILKCIGDDVNVPNKDKTMSTACTCQALPSNEVASDGDVDDTIDYYPPITDDEWAMSDESMWVMTDHHDVSSHGASGNIDADKATPSSTFVGKAKVEEHVSPYKLRPKRTIQKPKKN</sequence>